<dbReference type="EC" id="2.1.1.-" evidence="10"/>
<comment type="similarity">
    <text evidence="3 10">Belongs to the damage-control phosphatase family. Sugar phosphate phosphatase III subfamily.</text>
</comment>
<organism evidence="12 13">
    <name type="scientific">Henosepilachna vigintioctopunctata</name>
    <dbReference type="NCBI Taxonomy" id="420089"/>
    <lineage>
        <taxon>Eukaryota</taxon>
        <taxon>Metazoa</taxon>
        <taxon>Ecdysozoa</taxon>
        <taxon>Arthropoda</taxon>
        <taxon>Hexapoda</taxon>
        <taxon>Insecta</taxon>
        <taxon>Pterygota</taxon>
        <taxon>Neoptera</taxon>
        <taxon>Endopterygota</taxon>
        <taxon>Coleoptera</taxon>
        <taxon>Polyphaga</taxon>
        <taxon>Cucujiformia</taxon>
        <taxon>Coccinelloidea</taxon>
        <taxon>Coccinellidae</taxon>
        <taxon>Epilachninae</taxon>
        <taxon>Epilachnini</taxon>
        <taxon>Henosepilachna</taxon>
    </lineage>
</organism>
<comment type="cofactor">
    <cofactor evidence="10">
        <name>Mn(2+)</name>
        <dbReference type="ChEBI" id="CHEBI:29035"/>
    </cofactor>
    <cofactor evidence="10">
        <name>Ni(2+)</name>
        <dbReference type="ChEBI" id="CHEBI:49786"/>
    </cofactor>
</comment>
<dbReference type="GO" id="GO:0046872">
    <property type="term" value="F:metal ion binding"/>
    <property type="evidence" value="ECO:0007669"/>
    <property type="project" value="UniProtKB-UniRule"/>
</dbReference>
<dbReference type="SUPFAM" id="SSF111321">
    <property type="entry name" value="AF1104-like"/>
    <property type="match status" value="1"/>
</dbReference>
<dbReference type="PANTHER" id="PTHR12260">
    <property type="entry name" value="DAMAGE-CONTROL PHOSPHATASE ARMT1"/>
    <property type="match status" value="1"/>
</dbReference>
<evidence type="ECO:0000256" key="2">
    <source>
        <dbReference type="ARBA" id="ARBA00001326"/>
    </source>
</evidence>
<evidence type="ECO:0000256" key="10">
    <source>
        <dbReference type="RuleBase" id="RU367030"/>
    </source>
</evidence>
<evidence type="ECO:0000256" key="4">
    <source>
        <dbReference type="ARBA" id="ARBA00022596"/>
    </source>
</evidence>
<evidence type="ECO:0000313" key="13">
    <source>
        <dbReference type="Proteomes" id="UP001431783"/>
    </source>
</evidence>
<evidence type="ECO:0000313" key="12">
    <source>
        <dbReference type="EMBL" id="KAK9891962.1"/>
    </source>
</evidence>
<comment type="catalytic activity">
    <reaction evidence="2 10">
        <text>beta-D-fructose 1-phosphate + H2O = D-fructose + phosphate</text>
        <dbReference type="Rhea" id="RHEA:35603"/>
        <dbReference type="ChEBI" id="CHEBI:15377"/>
        <dbReference type="ChEBI" id="CHEBI:37721"/>
        <dbReference type="ChEBI" id="CHEBI:43474"/>
        <dbReference type="ChEBI" id="CHEBI:138881"/>
    </reaction>
</comment>
<dbReference type="EMBL" id="JARQZJ010000131">
    <property type="protein sequence ID" value="KAK9891962.1"/>
    <property type="molecule type" value="Genomic_DNA"/>
</dbReference>
<dbReference type="Pfam" id="PF01937">
    <property type="entry name" value="ARMT1-like_dom"/>
    <property type="match status" value="1"/>
</dbReference>
<keyword evidence="6 10" id="KW-0378">Hydrolase</keyword>
<dbReference type="EC" id="3.1.3.-" evidence="10"/>
<evidence type="ECO:0000256" key="7">
    <source>
        <dbReference type="ARBA" id="ARBA00023211"/>
    </source>
</evidence>
<evidence type="ECO:0000256" key="8">
    <source>
        <dbReference type="ARBA" id="ARBA00045980"/>
    </source>
</evidence>
<accession>A0AAW1VI11</accession>
<keyword evidence="5 10" id="KW-0479">Metal-binding</keyword>
<keyword evidence="13" id="KW-1185">Reference proteome</keyword>
<dbReference type="InterPro" id="IPR039763">
    <property type="entry name" value="ARMT1"/>
</dbReference>
<dbReference type="Proteomes" id="UP001431783">
    <property type="component" value="Unassembled WGS sequence"/>
</dbReference>
<gene>
    <name evidence="12" type="ORF">WA026_017445</name>
</gene>
<comment type="caution">
    <text evidence="12">The sequence shown here is derived from an EMBL/GenBank/DDBJ whole genome shotgun (WGS) entry which is preliminary data.</text>
</comment>
<keyword evidence="7 10" id="KW-0464">Manganese</keyword>
<dbReference type="GO" id="GO:0016791">
    <property type="term" value="F:phosphatase activity"/>
    <property type="evidence" value="ECO:0007669"/>
    <property type="project" value="TreeGrafter"/>
</dbReference>
<comment type="function">
    <text evidence="8 10">Metal-dependent phosphatase that shows phosphatase activity against several substrates, including fructose-1-phosphate and fructose-6-phosphate. Its preference for fructose-1-phosphate, a strong glycating agent that causes DNA damage rather than a canonical yeast metabolite, suggests a damage-control function in hexose phosphate metabolism. Has also been shown to have O-methyltransferase activity that methylates glutamate residues of target proteins to form gamma-glutamyl methyl ester residues. Possibly methylates PCNA, suggesting it is involved in the DNA damage response.</text>
</comment>
<dbReference type="GO" id="GO:0006974">
    <property type="term" value="P:DNA damage response"/>
    <property type="evidence" value="ECO:0007669"/>
    <property type="project" value="TreeGrafter"/>
</dbReference>
<keyword evidence="4" id="KW-0533">Nickel</keyword>
<dbReference type="InterPro" id="IPR036075">
    <property type="entry name" value="ARMT-1-like_metal-bd_sf"/>
</dbReference>
<reference evidence="12 13" key="1">
    <citation type="submission" date="2023-03" db="EMBL/GenBank/DDBJ databases">
        <title>Genome insight into feeding habits of ladybird beetles.</title>
        <authorList>
            <person name="Li H.-S."/>
            <person name="Huang Y.-H."/>
            <person name="Pang H."/>
        </authorList>
    </citation>
    <scope>NUCLEOTIDE SEQUENCE [LARGE SCALE GENOMIC DNA]</scope>
    <source>
        <strain evidence="12">SYSU_2023b</strain>
        <tissue evidence="12">Whole body</tissue>
    </source>
</reference>
<comment type="catalytic activity">
    <reaction evidence="1 10">
        <text>L-glutamyl-[protein] + S-adenosyl-L-methionine = [protein]-L-glutamate 5-O-methyl ester + S-adenosyl-L-homocysteine</text>
        <dbReference type="Rhea" id="RHEA:24452"/>
        <dbReference type="Rhea" id="RHEA-COMP:10208"/>
        <dbReference type="Rhea" id="RHEA-COMP:10311"/>
        <dbReference type="ChEBI" id="CHEBI:29973"/>
        <dbReference type="ChEBI" id="CHEBI:57856"/>
        <dbReference type="ChEBI" id="CHEBI:59789"/>
        <dbReference type="ChEBI" id="CHEBI:82795"/>
    </reaction>
</comment>
<evidence type="ECO:0000256" key="9">
    <source>
        <dbReference type="ARBA" id="ARBA00048809"/>
    </source>
</evidence>
<keyword evidence="10" id="KW-0808">Transferase</keyword>
<evidence type="ECO:0000256" key="5">
    <source>
        <dbReference type="ARBA" id="ARBA00022723"/>
    </source>
</evidence>
<dbReference type="GO" id="GO:0005634">
    <property type="term" value="C:nucleus"/>
    <property type="evidence" value="ECO:0007669"/>
    <property type="project" value="TreeGrafter"/>
</dbReference>
<dbReference type="GO" id="GO:0032259">
    <property type="term" value="P:methylation"/>
    <property type="evidence" value="ECO:0007669"/>
    <property type="project" value="UniProtKB-KW"/>
</dbReference>
<comment type="domain">
    <text evidence="10">Subfamily III proteins have a conserved RTxK motif about 40-50 residues from the C-terminus; the threonine may be replaced by serine or cysteine.</text>
</comment>
<dbReference type="AlphaFoldDB" id="A0AAW1VI11"/>
<dbReference type="GO" id="GO:0051998">
    <property type="term" value="F:protein carboxyl O-methyltransferase activity"/>
    <property type="evidence" value="ECO:0007669"/>
    <property type="project" value="UniProtKB-UniRule"/>
</dbReference>
<proteinExistence type="inferred from homology"/>
<name>A0AAW1VI11_9CUCU</name>
<evidence type="ECO:0000256" key="3">
    <source>
        <dbReference type="ARBA" id="ARBA00009519"/>
    </source>
</evidence>
<evidence type="ECO:0000256" key="6">
    <source>
        <dbReference type="ARBA" id="ARBA00022801"/>
    </source>
</evidence>
<dbReference type="PANTHER" id="PTHR12260:SF6">
    <property type="entry name" value="DAMAGE-CONTROL PHOSPHATASE ARMT1"/>
    <property type="match status" value="1"/>
</dbReference>
<evidence type="ECO:0000256" key="1">
    <source>
        <dbReference type="ARBA" id="ARBA00000807"/>
    </source>
</evidence>
<feature type="domain" description="Damage-control phosphatase ARMT1-like metal-binding" evidence="11">
    <location>
        <begin position="12"/>
        <end position="111"/>
    </location>
</feature>
<protein>
    <recommendedName>
        <fullName evidence="10">Sugar phosphate phosphatase</fullName>
        <ecNumber evidence="10">2.1.1.-</ecNumber>
        <ecNumber evidence="10">3.1.3.-</ecNumber>
    </recommendedName>
</protein>
<keyword evidence="10" id="KW-0489">Methyltransferase</keyword>
<comment type="catalytic activity">
    <reaction evidence="9 10">
        <text>beta-D-fructose 6-phosphate = dihydroxyacetone + D-glyceraldehyde 3-phosphate</text>
        <dbReference type="Rhea" id="RHEA:28002"/>
        <dbReference type="ChEBI" id="CHEBI:16016"/>
        <dbReference type="ChEBI" id="CHEBI:57634"/>
        <dbReference type="ChEBI" id="CHEBI:59776"/>
    </reaction>
</comment>
<evidence type="ECO:0000259" key="11">
    <source>
        <dbReference type="Pfam" id="PF01937"/>
    </source>
</evidence>
<sequence length="145" mass="17141">MKEMPKTYIRNLVSRWRNYIQNEKWQIIVRKFWCLPNNYNELKSIDPWLYKTLSESKLIILKGDINYQKALGDYNRNPEIPLSIALDSFHLTNTVFVRILKSDLICGLDKTTAKKLDTFIRNISKGYLGIIQFTDKPQQPQCLLE</sequence>
<dbReference type="InterPro" id="IPR002791">
    <property type="entry name" value="ARMT1-like_metal-bd"/>
</dbReference>